<name>A0A4Q5J279_9ACTN</name>
<evidence type="ECO:0000256" key="1">
    <source>
        <dbReference type="SAM" id="Phobius"/>
    </source>
</evidence>
<evidence type="ECO:0000313" key="2">
    <source>
        <dbReference type="EMBL" id="RYU11445.1"/>
    </source>
</evidence>
<keyword evidence="3" id="KW-1185">Reference proteome</keyword>
<evidence type="ECO:0000313" key="3">
    <source>
        <dbReference type="Proteomes" id="UP000291189"/>
    </source>
</evidence>
<keyword evidence="1" id="KW-1133">Transmembrane helix</keyword>
<organism evidence="2 3">
    <name type="scientific">Nocardioides iriomotensis</name>
    <dbReference type="NCBI Taxonomy" id="715784"/>
    <lineage>
        <taxon>Bacteria</taxon>
        <taxon>Bacillati</taxon>
        <taxon>Actinomycetota</taxon>
        <taxon>Actinomycetes</taxon>
        <taxon>Propionibacteriales</taxon>
        <taxon>Nocardioidaceae</taxon>
        <taxon>Nocardioides</taxon>
    </lineage>
</organism>
<dbReference type="RefSeq" id="WP_129987720.1">
    <property type="nucleotide sequence ID" value="NZ_SDPU01000023.1"/>
</dbReference>
<protein>
    <submittedName>
        <fullName evidence="2">Uncharacterized protein</fullName>
    </submittedName>
</protein>
<gene>
    <name evidence="2" type="ORF">ETU37_12780</name>
</gene>
<keyword evidence="1" id="KW-0472">Membrane</keyword>
<reference evidence="2 3" key="1">
    <citation type="submission" date="2019-01" db="EMBL/GenBank/DDBJ databases">
        <title>Nocardioides guangzhouensis sp. nov., an actinobacterium isolated from soil.</title>
        <authorList>
            <person name="Fu Y."/>
            <person name="Cai Y."/>
            <person name="Lin Z."/>
            <person name="Chen P."/>
        </authorList>
    </citation>
    <scope>NUCLEOTIDE SEQUENCE [LARGE SCALE GENOMIC DNA]</scope>
    <source>
        <strain evidence="2 3">NBRC 105384</strain>
    </source>
</reference>
<proteinExistence type="predicted"/>
<sequence>MMTIRHEARPMPVMAIVSLGLAGCAAVSLVLSDAVLRAVPDSDGLVILFFVLGWVLMAWATIGVVVALVHLLRAGDLRRRPALLEWAFVLAAAVVIVGTACTYPLIGAGSGAA</sequence>
<keyword evidence="1" id="KW-0812">Transmembrane</keyword>
<dbReference type="Proteomes" id="UP000291189">
    <property type="component" value="Unassembled WGS sequence"/>
</dbReference>
<accession>A0A4Q5J279</accession>
<feature type="transmembrane region" description="Helical" evidence="1">
    <location>
        <begin position="83"/>
        <end position="106"/>
    </location>
</feature>
<dbReference type="AlphaFoldDB" id="A0A4Q5J279"/>
<dbReference type="EMBL" id="SDPU01000023">
    <property type="protein sequence ID" value="RYU11445.1"/>
    <property type="molecule type" value="Genomic_DNA"/>
</dbReference>
<feature type="transmembrane region" description="Helical" evidence="1">
    <location>
        <begin position="48"/>
        <end position="71"/>
    </location>
</feature>
<comment type="caution">
    <text evidence="2">The sequence shown here is derived from an EMBL/GenBank/DDBJ whole genome shotgun (WGS) entry which is preliminary data.</text>
</comment>
<dbReference type="PROSITE" id="PS51257">
    <property type="entry name" value="PROKAR_LIPOPROTEIN"/>
    <property type="match status" value="1"/>
</dbReference>